<proteinExistence type="inferred from homology"/>
<keyword evidence="2" id="KW-0677">Repeat</keyword>
<dbReference type="AlphaFoldDB" id="A0A0A9AC35"/>
<reference evidence="3" key="2">
    <citation type="journal article" date="2015" name="Data Brief">
        <title>Shoot transcriptome of the giant reed, Arundo donax.</title>
        <authorList>
            <person name="Barrero R.A."/>
            <person name="Guerrero F.D."/>
            <person name="Moolhuijzen P."/>
            <person name="Goolsby J.A."/>
            <person name="Tidwell J."/>
            <person name="Bellgard S.E."/>
            <person name="Bellgard M.I."/>
        </authorList>
    </citation>
    <scope>NUCLEOTIDE SEQUENCE</scope>
    <source>
        <tissue evidence="3">Shoot tissue taken approximately 20 cm above the soil surface</tissue>
    </source>
</reference>
<dbReference type="EMBL" id="GBRH01250392">
    <property type="protein sequence ID" value="JAD47503.1"/>
    <property type="molecule type" value="Transcribed_RNA"/>
</dbReference>
<name>A0A0A9AC35_ARUDO</name>
<evidence type="ECO:0000313" key="3">
    <source>
        <dbReference type="EMBL" id="JAD47503.1"/>
    </source>
</evidence>
<accession>A0A0A9AC35</accession>
<reference evidence="3" key="1">
    <citation type="submission" date="2014-09" db="EMBL/GenBank/DDBJ databases">
        <authorList>
            <person name="Magalhaes I.L.F."/>
            <person name="Oliveira U."/>
            <person name="Santos F.R."/>
            <person name="Vidigal T.H.D.A."/>
            <person name="Brescovit A.D."/>
            <person name="Santos A.J."/>
        </authorList>
    </citation>
    <scope>NUCLEOTIDE SEQUENCE</scope>
    <source>
        <tissue evidence="3">Shoot tissue taken approximately 20 cm above the soil surface</tissue>
    </source>
</reference>
<comment type="similarity">
    <text evidence="1">Belongs to the PPR family. P subfamily.</text>
</comment>
<dbReference type="InterPro" id="IPR011990">
    <property type="entry name" value="TPR-like_helical_dom_sf"/>
</dbReference>
<evidence type="ECO:0000256" key="2">
    <source>
        <dbReference type="ARBA" id="ARBA00022737"/>
    </source>
</evidence>
<dbReference type="PANTHER" id="PTHR47936">
    <property type="entry name" value="PPR_LONG DOMAIN-CONTAINING PROTEIN"/>
    <property type="match status" value="1"/>
</dbReference>
<dbReference type="PANTHER" id="PTHR47936:SF1">
    <property type="entry name" value="PENTATRICOPEPTIDE REPEAT-CONTAINING PROTEIN GUN1, CHLOROPLASTIC"/>
    <property type="match status" value="1"/>
</dbReference>
<evidence type="ECO:0000256" key="1">
    <source>
        <dbReference type="ARBA" id="ARBA00007626"/>
    </source>
</evidence>
<sequence length="64" mass="7519">MELFEEMYESNCPPRSTTYNIVIDLVEEQERREEMEAALSEKKDQGLALNIITYTTLVDVYGIW</sequence>
<protein>
    <submittedName>
        <fullName evidence="3">Crp1</fullName>
    </submittedName>
</protein>
<organism evidence="3">
    <name type="scientific">Arundo donax</name>
    <name type="common">Giant reed</name>
    <name type="synonym">Donax arundinaceus</name>
    <dbReference type="NCBI Taxonomy" id="35708"/>
    <lineage>
        <taxon>Eukaryota</taxon>
        <taxon>Viridiplantae</taxon>
        <taxon>Streptophyta</taxon>
        <taxon>Embryophyta</taxon>
        <taxon>Tracheophyta</taxon>
        <taxon>Spermatophyta</taxon>
        <taxon>Magnoliopsida</taxon>
        <taxon>Liliopsida</taxon>
        <taxon>Poales</taxon>
        <taxon>Poaceae</taxon>
        <taxon>PACMAD clade</taxon>
        <taxon>Arundinoideae</taxon>
        <taxon>Arundineae</taxon>
        <taxon>Arundo</taxon>
    </lineage>
</organism>
<dbReference type="Gene3D" id="1.25.40.10">
    <property type="entry name" value="Tetratricopeptide repeat domain"/>
    <property type="match status" value="1"/>
</dbReference>